<sequence>MFAIALAIPKHIIAQYHGAIADIPTGWHLCDGTNGTLDLQDKFIVCAG</sequence>
<name>X1HJJ8_9ZZZZ</name>
<dbReference type="AlphaFoldDB" id="X1HJJ8"/>
<comment type="caution">
    <text evidence="1">The sequence shown here is derived from an EMBL/GenBank/DDBJ whole genome shotgun (WGS) entry which is preliminary data.</text>
</comment>
<protein>
    <recommendedName>
        <fullName evidence="2">Phage tail collar domain-containing protein</fullName>
    </recommendedName>
</protein>
<evidence type="ECO:0000313" key="1">
    <source>
        <dbReference type="EMBL" id="GAH45458.1"/>
    </source>
</evidence>
<organism evidence="1">
    <name type="scientific">marine sediment metagenome</name>
    <dbReference type="NCBI Taxonomy" id="412755"/>
    <lineage>
        <taxon>unclassified sequences</taxon>
        <taxon>metagenomes</taxon>
        <taxon>ecological metagenomes</taxon>
    </lineage>
</organism>
<dbReference type="EMBL" id="BARU01008827">
    <property type="protein sequence ID" value="GAH45458.1"/>
    <property type="molecule type" value="Genomic_DNA"/>
</dbReference>
<reference evidence="1" key="1">
    <citation type="journal article" date="2014" name="Front. Microbiol.">
        <title>High frequency of phylogenetically diverse reductive dehalogenase-homologous genes in deep subseafloor sedimentary metagenomes.</title>
        <authorList>
            <person name="Kawai M."/>
            <person name="Futagami T."/>
            <person name="Toyoda A."/>
            <person name="Takaki Y."/>
            <person name="Nishi S."/>
            <person name="Hori S."/>
            <person name="Arai W."/>
            <person name="Tsubouchi T."/>
            <person name="Morono Y."/>
            <person name="Uchiyama I."/>
            <person name="Ito T."/>
            <person name="Fujiyama A."/>
            <person name="Inagaki F."/>
            <person name="Takami H."/>
        </authorList>
    </citation>
    <scope>NUCLEOTIDE SEQUENCE</scope>
    <source>
        <strain evidence="1">Expedition CK06-06</strain>
    </source>
</reference>
<gene>
    <name evidence="1" type="ORF">S03H2_17161</name>
</gene>
<accession>X1HJJ8</accession>
<proteinExistence type="predicted"/>
<feature type="non-terminal residue" evidence="1">
    <location>
        <position position="48"/>
    </location>
</feature>
<evidence type="ECO:0008006" key="2">
    <source>
        <dbReference type="Google" id="ProtNLM"/>
    </source>
</evidence>